<feature type="compositionally biased region" description="Basic and acidic residues" evidence="1">
    <location>
        <begin position="85"/>
        <end position="101"/>
    </location>
</feature>
<feature type="region of interest" description="Disordered" evidence="1">
    <location>
        <begin position="400"/>
        <end position="435"/>
    </location>
</feature>
<accession>A0A8K1CNE3</accession>
<feature type="region of interest" description="Disordered" evidence="1">
    <location>
        <begin position="1"/>
        <end position="107"/>
    </location>
</feature>
<dbReference type="PANTHER" id="PTHR31827:SF1">
    <property type="entry name" value="EMB|CAB89363.1"/>
    <property type="match status" value="1"/>
</dbReference>
<evidence type="ECO:0000313" key="2">
    <source>
        <dbReference type="EMBL" id="TMW65816.1"/>
    </source>
</evidence>
<keyword evidence="3" id="KW-1185">Reference proteome</keyword>
<proteinExistence type="predicted"/>
<evidence type="ECO:0000313" key="3">
    <source>
        <dbReference type="Proteomes" id="UP000794436"/>
    </source>
</evidence>
<feature type="compositionally biased region" description="Basic and acidic residues" evidence="1">
    <location>
        <begin position="23"/>
        <end position="34"/>
    </location>
</feature>
<reference evidence="2" key="1">
    <citation type="submission" date="2019-03" db="EMBL/GenBank/DDBJ databases">
        <title>Long read genome sequence of the mycoparasitic Pythium oligandrum ATCC 38472 isolated from sugarbeet rhizosphere.</title>
        <authorList>
            <person name="Gaulin E."/>
        </authorList>
    </citation>
    <scope>NUCLEOTIDE SEQUENCE</scope>
    <source>
        <strain evidence="2">ATCC 38472_TT</strain>
    </source>
</reference>
<gene>
    <name evidence="2" type="ORF">Poli38472_003581</name>
</gene>
<feature type="compositionally biased region" description="Low complexity" evidence="1">
    <location>
        <begin position="406"/>
        <end position="421"/>
    </location>
</feature>
<sequence length="544" mass="58016">MDVAPCDDDGQVVTPTVVLPLKDGSEDVPERSDDATSTESAPSAKDDDDVSSDSGEVTRSTEENQEEEPEREPSPSPSLALVCEAIERKQETQTRPTKNEHDDDVLPPVYGEARTWEVSELFLNPNLSHKRATDVFKKDPFCIPRASDNVGEYRPRFNPLSILVSEEKLLPRNFAIDFSEGIPGTEEASSFLSRKIPPIRPSQTFTRTSSMLMGSLPRQAPTPSSTVAPPSNPFGEPLMEIVASDPPTSVGVSSGVSPVVTTTEQVATHPSSESRPSVSSVPTFGSELAALSEAATVPLVTSMAMPTTSSMPHNSEMAMSGGPQGPFMQRLGVSVPPQGHQHPHEMMMMSPLANYLGQTSISEQHAMPHYAQYPPPQVQQPPATAYGMPHEYSGVMYEHPPPPPSVASSTSTSVPTTPTASQSLQPIPKKPRAKNAFRPCTTPGCTKGARGKSGLCQKHGGGKRCATPNCPKGAQGSSKFCLFHGGGYRCTVSGCTTGARGTSGLCAKHGGYKRARGDGEEPNGASKHPRTEEFEGRAIEDVEI</sequence>
<dbReference type="PANTHER" id="PTHR31827">
    <property type="entry name" value="EMB|CAB89363.1"/>
    <property type="match status" value="1"/>
</dbReference>
<dbReference type="Proteomes" id="UP000794436">
    <property type="component" value="Unassembled WGS sequence"/>
</dbReference>
<name>A0A8K1CNE3_PYTOL</name>
<evidence type="ECO:0000256" key="1">
    <source>
        <dbReference type="SAM" id="MobiDB-lite"/>
    </source>
</evidence>
<dbReference type="EMBL" id="SPLM01000036">
    <property type="protein sequence ID" value="TMW65816.1"/>
    <property type="molecule type" value="Genomic_DNA"/>
</dbReference>
<feature type="compositionally biased region" description="Acidic residues" evidence="1">
    <location>
        <begin position="1"/>
        <end position="10"/>
    </location>
</feature>
<comment type="caution">
    <text evidence="2">The sequence shown here is derived from an EMBL/GenBank/DDBJ whole genome shotgun (WGS) entry which is preliminary data.</text>
</comment>
<dbReference type="AlphaFoldDB" id="A0A8K1CNE3"/>
<protein>
    <recommendedName>
        <fullName evidence="4">WRKY transcription factor 19</fullName>
    </recommendedName>
</protein>
<dbReference type="OrthoDB" id="165158at2759"/>
<feature type="compositionally biased region" description="Basic and acidic residues" evidence="1">
    <location>
        <begin position="529"/>
        <end position="544"/>
    </location>
</feature>
<organism evidence="2 3">
    <name type="scientific">Pythium oligandrum</name>
    <name type="common">Mycoparasitic fungus</name>
    <dbReference type="NCBI Taxonomy" id="41045"/>
    <lineage>
        <taxon>Eukaryota</taxon>
        <taxon>Sar</taxon>
        <taxon>Stramenopiles</taxon>
        <taxon>Oomycota</taxon>
        <taxon>Peronosporomycetes</taxon>
        <taxon>Pythiales</taxon>
        <taxon>Pythiaceae</taxon>
        <taxon>Pythium</taxon>
    </lineage>
</organism>
<evidence type="ECO:0008006" key="4">
    <source>
        <dbReference type="Google" id="ProtNLM"/>
    </source>
</evidence>
<feature type="region of interest" description="Disordered" evidence="1">
    <location>
        <begin position="513"/>
        <end position="544"/>
    </location>
</feature>